<dbReference type="InterPro" id="IPR001765">
    <property type="entry name" value="Carbonic_anhydrase"/>
</dbReference>
<proteinExistence type="inferred from homology"/>
<name>W4QPN1_HALA3</name>
<sequence length="183" mass="20966">MEKLKENNRQFVSERLEHDPSYFHQLKQGQHPDYFVLSCSDSRVCPSVITKMPLGNLFSHRNVGNQVSENDESFRSSLYFALKVLKVKKILIIGHTGCSGVKFALEDHIDDEVVGWINQIKASLPKERTRQLSLEKLAEINVIAQTKNLKKHPLYLKYGERVTVIGCLFHVESGDLEILENED</sequence>
<dbReference type="InterPro" id="IPR015892">
    <property type="entry name" value="Carbonic_anhydrase_CS"/>
</dbReference>
<evidence type="ECO:0000256" key="6">
    <source>
        <dbReference type="ARBA" id="ARBA00048348"/>
    </source>
</evidence>
<dbReference type="PANTHER" id="PTHR11002:SF76">
    <property type="entry name" value="CARBONIC ANHYDRASE"/>
    <property type="match status" value="1"/>
</dbReference>
<dbReference type="Gene3D" id="3.40.1050.10">
    <property type="entry name" value="Carbonic anhydrase"/>
    <property type="match status" value="1"/>
</dbReference>
<dbReference type="PROSITE" id="PS00704">
    <property type="entry name" value="PROK_CO2_ANHYDRASE_1"/>
    <property type="match status" value="1"/>
</dbReference>
<keyword evidence="5" id="KW-0456">Lyase</keyword>
<keyword evidence="4 7" id="KW-0862">Zinc</keyword>
<dbReference type="GO" id="GO:0008270">
    <property type="term" value="F:zinc ion binding"/>
    <property type="evidence" value="ECO:0007669"/>
    <property type="project" value="InterPro"/>
</dbReference>
<protein>
    <recommendedName>
        <fullName evidence="2">carbonic anhydrase</fullName>
        <ecNumber evidence="2">4.2.1.1</ecNumber>
    </recommendedName>
</protein>
<comment type="cofactor">
    <cofactor evidence="7">
        <name>Zn(2+)</name>
        <dbReference type="ChEBI" id="CHEBI:29105"/>
    </cofactor>
    <text evidence="7">Binds 1 zinc ion per subunit.</text>
</comment>
<keyword evidence="3 7" id="KW-0479">Metal-binding</keyword>
<evidence type="ECO:0000313" key="8">
    <source>
        <dbReference type="EMBL" id="GAE34021.1"/>
    </source>
</evidence>
<dbReference type="SMART" id="SM00947">
    <property type="entry name" value="Pro_CA"/>
    <property type="match status" value="1"/>
</dbReference>
<gene>
    <name evidence="8" type="ORF">JCM9157_1051</name>
</gene>
<organism evidence="8 9">
    <name type="scientific">Halalkalibacter akibai (strain ATCC 43226 / DSM 21942 / CIP 109018 / JCM 9157 / 1139)</name>
    <name type="common">Bacillus akibai</name>
    <dbReference type="NCBI Taxonomy" id="1236973"/>
    <lineage>
        <taxon>Bacteria</taxon>
        <taxon>Bacillati</taxon>
        <taxon>Bacillota</taxon>
        <taxon>Bacilli</taxon>
        <taxon>Bacillales</taxon>
        <taxon>Bacillaceae</taxon>
        <taxon>Halalkalibacter</taxon>
    </lineage>
</organism>
<accession>W4QPN1</accession>
<dbReference type="AlphaFoldDB" id="W4QPN1"/>
<dbReference type="PANTHER" id="PTHR11002">
    <property type="entry name" value="CARBONIC ANHYDRASE"/>
    <property type="match status" value="1"/>
</dbReference>
<dbReference type="RefSeq" id="WP_035662748.1">
    <property type="nucleotide sequence ID" value="NZ_BAUV01000005.1"/>
</dbReference>
<feature type="binding site" evidence="7">
    <location>
        <position position="39"/>
    </location>
    <ligand>
        <name>Zn(2+)</name>
        <dbReference type="ChEBI" id="CHEBI:29105"/>
    </ligand>
</feature>
<feature type="binding site" evidence="7">
    <location>
        <position position="41"/>
    </location>
    <ligand>
        <name>Zn(2+)</name>
        <dbReference type="ChEBI" id="CHEBI:29105"/>
    </ligand>
</feature>
<dbReference type="SUPFAM" id="SSF53056">
    <property type="entry name" value="beta-carbonic anhydrase, cab"/>
    <property type="match status" value="1"/>
</dbReference>
<feature type="binding site" evidence="7">
    <location>
        <position position="98"/>
    </location>
    <ligand>
        <name>Zn(2+)</name>
        <dbReference type="ChEBI" id="CHEBI:29105"/>
    </ligand>
</feature>
<dbReference type="eggNOG" id="COG0288">
    <property type="taxonomic scope" value="Bacteria"/>
</dbReference>
<dbReference type="STRING" id="1236973.JCM9157_1051"/>
<comment type="caution">
    <text evidence="8">The sequence shown here is derived from an EMBL/GenBank/DDBJ whole genome shotgun (WGS) entry which is preliminary data.</text>
</comment>
<dbReference type="Pfam" id="PF00484">
    <property type="entry name" value="Pro_CA"/>
    <property type="match status" value="1"/>
</dbReference>
<evidence type="ECO:0000256" key="3">
    <source>
        <dbReference type="ARBA" id="ARBA00022723"/>
    </source>
</evidence>
<comment type="similarity">
    <text evidence="1">Belongs to the beta-class carbonic anhydrase family.</text>
</comment>
<evidence type="ECO:0000256" key="5">
    <source>
        <dbReference type="ARBA" id="ARBA00023239"/>
    </source>
</evidence>
<evidence type="ECO:0000256" key="7">
    <source>
        <dbReference type="PIRSR" id="PIRSR601765-1"/>
    </source>
</evidence>
<reference evidence="8 9" key="1">
    <citation type="journal article" date="2014" name="Genome Announc.">
        <title>Draft Genome Sequences of Three Alkaliphilic Bacillus Strains, Bacillus wakoensis JCM 9140T, Bacillus akibai JCM 9157T, and Bacillus hemicellulosilyticus JCM 9152T.</title>
        <authorList>
            <person name="Yuki M."/>
            <person name="Oshima K."/>
            <person name="Suda W."/>
            <person name="Oshida Y."/>
            <person name="Kitamura K."/>
            <person name="Iida T."/>
            <person name="Hattori M."/>
            <person name="Ohkuma M."/>
        </authorList>
    </citation>
    <scope>NUCLEOTIDE SEQUENCE [LARGE SCALE GENOMIC DNA]</scope>
    <source>
        <strain evidence="8 9">JCM 9157</strain>
    </source>
</reference>
<dbReference type="Proteomes" id="UP000018896">
    <property type="component" value="Unassembled WGS sequence"/>
</dbReference>
<evidence type="ECO:0000256" key="2">
    <source>
        <dbReference type="ARBA" id="ARBA00012925"/>
    </source>
</evidence>
<evidence type="ECO:0000313" key="9">
    <source>
        <dbReference type="Proteomes" id="UP000018896"/>
    </source>
</evidence>
<dbReference type="EC" id="4.2.1.1" evidence="2"/>
<keyword evidence="9" id="KW-1185">Reference proteome</keyword>
<dbReference type="GO" id="GO:0004089">
    <property type="term" value="F:carbonate dehydratase activity"/>
    <property type="evidence" value="ECO:0007669"/>
    <property type="project" value="UniProtKB-EC"/>
</dbReference>
<dbReference type="InterPro" id="IPR036874">
    <property type="entry name" value="Carbonic_anhydrase_sf"/>
</dbReference>
<feature type="binding site" evidence="7">
    <location>
        <position position="95"/>
    </location>
    <ligand>
        <name>Zn(2+)</name>
        <dbReference type="ChEBI" id="CHEBI:29105"/>
    </ligand>
</feature>
<dbReference type="GO" id="GO:0015976">
    <property type="term" value="P:carbon utilization"/>
    <property type="evidence" value="ECO:0007669"/>
    <property type="project" value="InterPro"/>
</dbReference>
<comment type="catalytic activity">
    <reaction evidence="6">
        <text>hydrogencarbonate + H(+) = CO2 + H2O</text>
        <dbReference type="Rhea" id="RHEA:10748"/>
        <dbReference type="ChEBI" id="CHEBI:15377"/>
        <dbReference type="ChEBI" id="CHEBI:15378"/>
        <dbReference type="ChEBI" id="CHEBI:16526"/>
        <dbReference type="ChEBI" id="CHEBI:17544"/>
        <dbReference type="EC" id="4.2.1.1"/>
    </reaction>
</comment>
<evidence type="ECO:0000256" key="4">
    <source>
        <dbReference type="ARBA" id="ARBA00022833"/>
    </source>
</evidence>
<dbReference type="OrthoDB" id="9769739at2"/>
<evidence type="ECO:0000256" key="1">
    <source>
        <dbReference type="ARBA" id="ARBA00006217"/>
    </source>
</evidence>
<dbReference type="EMBL" id="BAUV01000005">
    <property type="protein sequence ID" value="GAE34021.1"/>
    <property type="molecule type" value="Genomic_DNA"/>
</dbReference>